<reference evidence="4" key="1">
    <citation type="submission" date="2016-06" db="EMBL/GenBank/DDBJ databases">
        <authorList>
            <person name="Varghese N."/>
        </authorList>
    </citation>
    <scope>NUCLEOTIDE SEQUENCE [LARGE SCALE GENOMIC DNA]</scope>
    <source>
        <strain evidence="4">DSM 45344</strain>
    </source>
</reference>
<keyword evidence="1" id="KW-0812">Transmembrane</keyword>
<feature type="transmembrane region" description="Helical" evidence="1">
    <location>
        <begin position="98"/>
        <end position="116"/>
    </location>
</feature>
<dbReference type="PANTHER" id="PTHR19353">
    <property type="entry name" value="FATTY ACID DESATURASE 2"/>
    <property type="match status" value="1"/>
</dbReference>
<feature type="transmembrane region" description="Helical" evidence="1">
    <location>
        <begin position="36"/>
        <end position="54"/>
    </location>
</feature>
<name>A0A1C3MWU8_9ACTN</name>
<feature type="transmembrane region" description="Helical" evidence="1">
    <location>
        <begin position="60"/>
        <end position="77"/>
    </location>
</feature>
<dbReference type="PATRIC" id="fig|307121.4.peg.218"/>
<feature type="domain" description="Fatty acid desaturase" evidence="2">
    <location>
        <begin position="60"/>
        <end position="319"/>
    </location>
</feature>
<dbReference type="GO" id="GO:0008610">
    <property type="term" value="P:lipid biosynthetic process"/>
    <property type="evidence" value="ECO:0007669"/>
    <property type="project" value="UniProtKB-ARBA"/>
</dbReference>
<proteinExistence type="predicted"/>
<keyword evidence="1" id="KW-0472">Membrane</keyword>
<dbReference type="InterPro" id="IPR012171">
    <property type="entry name" value="Fatty_acid_desaturase"/>
</dbReference>
<feature type="transmembrane region" description="Helical" evidence="1">
    <location>
        <begin position="162"/>
        <end position="185"/>
    </location>
</feature>
<dbReference type="CDD" id="cd03506">
    <property type="entry name" value="Delta6-FADS-like"/>
    <property type="match status" value="1"/>
</dbReference>
<dbReference type="STRING" id="307121.GA0070620_0204"/>
<dbReference type="PANTHER" id="PTHR19353:SF19">
    <property type="entry name" value="DELTA(5) FATTY ACID DESATURASE C-RELATED"/>
    <property type="match status" value="1"/>
</dbReference>
<evidence type="ECO:0000313" key="4">
    <source>
        <dbReference type="Proteomes" id="UP000199393"/>
    </source>
</evidence>
<protein>
    <submittedName>
        <fullName evidence="3">Fatty acid desaturase</fullName>
    </submittedName>
</protein>
<dbReference type="AlphaFoldDB" id="A0A1C3MWU8"/>
<gene>
    <name evidence="3" type="ORF">GA0070620_0204</name>
</gene>
<keyword evidence="1" id="KW-1133">Transmembrane helix</keyword>
<dbReference type="InterPro" id="IPR005804">
    <property type="entry name" value="FA_desaturase_dom"/>
</dbReference>
<sequence>MSGISPDVDRRRGSDYADLSRQVRAAGLLGRRRGHYAVRIGLVTGTFGGLWILFARLGESWWQLGVAVGLAVVFAQAGFVGHDAGHRQIATSRRANDLIGLVHGNLMTGISYGWWVDKHNRHHAHPNTEGKDPDISLALLSFTTAQARDRPGFGARVARYQAYLFFPLLLLEALHLHAASVKALLGPRRVAHRPAEAALLALHVGGYLTAVFLVLTPAQAIAFLLVNQGVLGLYLGCSFAPNHKGMPVLGADDSLDYLRRQVLTSRNVRGGRFVDVALGGLNYQIEHHLFPSMPCPNLRRARPLIRRFCAEHDIDYHETGLGRSWAEALHHLHKVGSPETRPDVAAR</sequence>
<dbReference type="GO" id="GO:0016020">
    <property type="term" value="C:membrane"/>
    <property type="evidence" value="ECO:0007669"/>
    <property type="project" value="TreeGrafter"/>
</dbReference>
<dbReference type="RefSeq" id="WP_091587612.1">
    <property type="nucleotide sequence ID" value="NZ_JBHRWG010000002.1"/>
</dbReference>
<dbReference type="Pfam" id="PF00487">
    <property type="entry name" value="FA_desaturase"/>
    <property type="match status" value="1"/>
</dbReference>
<accession>A0A1C3MWU8</accession>
<evidence type="ECO:0000256" key="1">
    <source>
        <dbReference type="SAM" id="Phobius"/>
    </source>
</evidence>
<dbReference type="GO" id="GO:0016717">
    <property type="term" value="F:oxidoreductase activity, acting on paired donors, with oxidation of a pair of donors resulting in the reduction of molecular oxygen to two molecules of water"/>
    <property type="evidence" value="ECO:0007669"/>
    <property type="project" value="TreeGrafter"/>
</dbReference>
<evidence type="ECO:0000313" key="3">
    <source>
        <dbReference type="EMBL" id="SBV24764.1"/>
    </source>
</evidence>
<organism evidence="3 4">
    <name type="scientific">Micromonospora krabiensis</name>
    <dbReference type="NCBI Taxonomy" id="307121"/>
    <lineage>
        <taxon>Bacteria</taxon>
        <taxon>Bacillati</taxon>
        <taxon>Actinomycetota</taxon>
        <taxon>Actinomycetes</taxon>
        <taxon>Micromonosporales</taxon>
        <taxon>Micromonosporaceae</taxon>
        <taxon>Micromonospora</taxon>
    </lineage>
</organism>
<dbReference type="EMBL" id="LT598496">
    <property type="protein sequence ID" value="SBV24764.1"/>
    <property type="molecule type" value="Genomic_DNA"/>
</dbReference>
<keyword evidence="4" id="KW-1185">Reference proteome</keyword>
<dbReference type="PIRSF" id="PIRSF015921">
    <property type="entry name" value="FA_sphinglp_des"/>
    <property type="match status" value="1"/>
</dbReference>
<dbReference type="OrthoDB" id="104711at2"/>
<dbReference type="Proteomes" id="UP000199393">
    <property type="component" value="Chromosome I"/>
</dbReference>
<evidence type="ECO:0000259" key="2">
    <source>
        <dbReference type="Pfam" id="PF00487"/>
    </source>
</evidence>
<feature type="transmembrane region" description="Helical" evidence="1">
    <location>
        <begin position="197"/>
        <end position="215"/>
    </location>
</feature>